<dbReference type="PIRSF" id="PIRSF006305">
    <property type="entry name" value="Maf"/>
    <property type="match status" value="1"/>
</dbReference>
<reference evidence="5 6" key="1">
    <citation type="submission" date="2020-08" db="EMBL/GenBank/DDBJ databases">
        <title>Genomic Encyclopedia of Type Strains, Phase IV (KMG-IV): sequencing the most valuable type-strain genomes for metagenomic binning, comparative biology and taxonomic classification.</title>
        <authorList>
            <person name="Goeker M."/>
        </authorList>
    </citation>
    <scope>NUCLEOTIDE SEQUENCE [LARGE SCALE GENOMIC DNA]</scope>
    <source>
        <strain evidence="5 6">DSM 23960</strain>
    </source>
</reference>
<keyword evidence="6" id="KW-1185">Reference proteome</keyword>
<sequence>MVISDALSPFGLLERGERLILASKSAARRAMLEGAGVPFAVQVADVDEDAVKATHDPADAAGLAVELARIKALAVSRHDADAWVLGADQTLAFDGGLVSKAGSLDEARDRLRAMRGRTHHLHSGAALAHNGQIVWSGVDTAAMKVRAFSDDFLDAYLAAEGEGLLSCVGSYRLEGMGSQLFEAVDGDYFTVLGLPLWRVLEELRRAGVLRS</sequence>
<keyword evidence="2 4" id="KW-0378">Hydrolase</keyword>
<organism evidence="5 6">
    <name type="scientific">Brevundimonas lenta</name>
    <dbReference type="NCBI Taxonomy" id="424796"/>
    <lineage>
        <taxon>Bacteria</taxon>
        <taxon>Pseudomonadati</taxon>
        <taxon>Pseudomonadota</taxon>
        <taxon>Alphaproteobacteria</taxon>
        <taxon>Caulobacterales</taxon>
        <taxon>Caulobacteraceae</taxon>
        <taxon>Brevundimonas</taxon>
    </lineage>
</organism>
<dbReference type="RefSeq" id="WP_183202193.1">
    <property type="nucleotide sequence ID" value="NZ_BAAAER010000002.1"/>
</dbReference>
<comment type="similarity">
    <text evidence="4">Belongs to the Maf family.</text>
</comment>
<protein>
    <recommendedName>
        <fullName evidence="4">Nucleoside triphosphate pyrophosphatase</fullName>
        <ecNumber evidence="4">3.6.1.9</ecNumber>
    </recommendedName>
    <alternativeName>
        <fullName evidence="4">Nucleotide pyrophosphatase</fullName>
        <shortName evidence="4">Nucleotide PPase</shortName>
    </alternativeName>
</protein>
<dbReference type="Gene3D" id="3.90.950.10">
    <property type="match status" value="1"/>
</dbReference>
<feature type="active site" description="Proton acceptor" evidence="4">
    <location>
        <position position="88"/>
    </location>
</feature>
<comment type="catalytic activity">
    <reaction evidence="4">
        <text>a ribonucleoside 5'-triphosphate + H2O = a ribonucleoside 5'-phosphate + diphosphate + H(+)</text>
        <dbReference type="Rhea" id="RHEA:23996"/>
        <dbReference type="ChEBI" id="CHEBI:15377"/>
        <dbReference type="ChEBI" id="CHEBI:15378"/>
        <dbReference type="ChEBI" id="CHEBI:33019"/>
        <dbReference type="ChEBI" id="CHEBI:58043"/>
        <dbReference type="ChEBI" id="CHEBI:61557"/>
        <dbReference type="EC" id="3.6.1.9"/>
    </reaction>
</comment>
<comment type="cofactor">
    <cofactor evidence="1 4">
        <name>a divalent metal cation</name>
        <dbReference type="ChEBI" id="CHEBI:60240"/>
    </cofactor>
</comment>
<dbReference type="GO" id="GO:0005737">
    <property type="term" value="C:cytoplasm"/>
    <property type="evidence" value="ECO:0007669"/>
    <property type="project" value="UniProtKB-SubCell"/>
</dbReference>
<accession>A0A7W6JC69</accession>
<evidence type="ECO:0000256" key="3">
    <source>
        <dbReference type="ARBA" id="ARBA00023080"/>
    </source>
</evidence>
<dbReference type="InterPro" id="IPR003697">
    <property type="entry name" value="Maf-like"/>
</dbReference>
<dbReference type="InterPro" id="IPR029001">
    <property type="entry name" value="ITPase-like_fam"/>
</dbReference>
<dbReference type="HAMAP" id="MF_00528">
    <property type="entry name" value="Maf"/>
    <property type="match status" value="1"/>
</dbReference>
<dbReference type="Proteomes" id="UP000529946">
    <property type="component" value="Unassembled WGS sequence"/>
</dbReference>
<dbReference type="GO" id="GO:0047429">
    <property type="term" value="F:nucleoside triphosphate diphosphatase activity"/>
    <property type="evidence" value="ECO:0007669"/>
    <property type="project" value="UniProtKB-EC"/>
</dbReference>
<dbReference type="EMBL" id="JACIDM010000001">
    <property type="protein sequence ID" value="MBB4081481.1"/>
    <property type="molecule type" value="Genomic_DNA"/>
</dbReference>
<dbReference type="PANTHER" id="PTHR43213:SF5">
    <property type="entry name" value="BIFUNCTIONAL DTTP_UTP PYROPHOSPHATASE_METHYLTRANSFERASE PROTEIN-RELATED"/>
    <property type="match status" value="1"/>
</dbReference>
<proteinExistence type="inferred from homology"/>
<dbReference type="EC" id="3.6.1.9" evidence="4"/>
<comment type="subcellular location">
    <subcellularLocation>
        <location evidence="4">Cytoplasm</location>
    </subcellularLocation>
</comment>
<keyword evidence="3 4" id="KW-0546">Nucleotide metabolism</keyword>
<comment type="function">
    <text evidence="4">Nucleoside triphosphate pyrophosphatase. May have a dual role in cell division arrest and in preventing the incorporation of modified nucleotides into cellular nucleic acids.</text>
</comment>
<name>A0A7W6JC69_9CAUL</name>
<comment type="caution">
    <text evidence="5">The sequence shown here is derived from an EMBL/GenBank/DDBJ whole genome shotgun (WGS) entry which is preliminary data.</text>
</comment>
<dbReference type="GO" id="GO:0009117">
    <property type="term" value="P:nucleotide metabolic process"/>
    <property type="evidence" value="ECO:0007669"/>
    <property type="project" value="UniProtKB-KW"/>
</dbReference>
<dbReference type="AlphaFoldDB" id="A0A7W6JC69"/>
<gene>
    <name evidence="5" type="ORF">GGR12_000320</name>
</gene>
<evidence type="ECO:0000256" key="2">
    <source>
        <dbReference type="ARBA" id="ARBA00022801"/>
    </source>
</evidence>
<evidence type="ECO:0000256" key="4">
    <source>
        <dbReference type="HAMAP-Rule" id="MF_00528"/>
    </source>
</evidence>
<evidence type="ECO:0000313" key="6">
    <source>
        <dbReference type="Proteomes" id="UP000529946"/>
    </source>
</evidence>
<comment type="caution">
    <text evidence="4">Lacks conserved residue(s) required for the propagation of feature annotation.</text>
</comment>
<dbReference type="PANTHER" id="PTHR43213">
    <property type="entry name" value="BIFUNCTIONAL DTTP/UTP PYROPHOSPHATASE/METHYLTRANSFERASE PROTEIN-RELATED"/>
    <property type="match status" value="1"/>
</dbReference>
<evidence type="ECO:0000313" key="5">
    <source>
        <dbReference type="EMBL" id="MBB4081481.1"/>
    </source>
</evidence>
<dbReference type="CDD" id="cd00555">
    <property type="entry name" value="Maf"/>
    <property type="match status" value="1"/>
</dbReference>
<keyword evidence="4" id="KW-0963">Cytoplasm</keyword>
<evidence type="ECO:0000256" key="1">
    <source>
        <dbReference type="ARBA" id="ARBA00001968"/>
    </source>
</evidence>
<comment type="catalytic activity">
    <reaction evidence="4">
        <text>a 2'-deoxyribonucleoside 5'-triphosphate + H2O = a 2'-deoxyribonucleoside 5'-phosphate + diphosphate + H(+)</text>
        <dbReference type="Rhea" id="RHEA:44644"/>
        <dbReference type="ChEBI" id="CHEBI:15377"/>
        <dbReference type="ChEBI" id="CHEBI:15378"/>
        <dbReference type="ChEBI" id="CHEBI:33019"/>
        <dbReference type="ChEBI" id="CHEBI:61560"/>
        <dbReference type="ChEBI" id="CHEBI:65317"/>
        <dbReference type="EC" id="3.6.1.9"/>
    </reaction>
</comment>
<dbReference type="Pfam" id="PF02545">
    <property type="entry name" value="Maf"/>
    <property type="match status" value="1"/>
</dbReference>
<dbReference type="SUPFAM" id="SSF52972">
    <property type="entry name" value="ITPase-like"/>
    <property type="match status" value="1"/>
</dbReference>